<gene>
    <name evidence="4" type="ORF">FYJ85_02615</name>
</gene>
<dbReference type="CDD" id="cd18888">
    <property type="entry name" value="NUDIX_ADPRase_Nudt5"/>
    <property type="match status" value="1"/>
</dbReference>
<name>A0A844FXW4_9BACT</name>
<dbReference type="PANTHER" id="PTHR11839:SF1">
    <property type="entry name" value="ADP-SUGAR PYROPHOSPHATASE"/>
    <property type="match status" value="1"/>
</dbReference>
<dbReference type="Pfam" id="PF00293">
    <property type="entry name" value="NUDIX"/>
    <property type="match status" value="1"/>
</dbReference>
<reference evidence="4 5" key="1">
    <citation type="submission" date="2019-08" db="EMBL/GenBank/DDBJ databases">
        <title>In-depth cultivation of the pig gut microbiome towards novel bacterial diversity and tailored functional studies.</title>
        <authorList>
            <person name="Wylensek D."/>
            <person name="Hitch T.C.A."/>
            <person name="Clavel T."/>
        </authorList>
    </citation>
    <scope>NUCLEOTIDE SEQUENCE [LARGE SCALE GENOMIC DNA]</scope>
    <source>
        <strain evidence="4 5">BBE-744-WT-12</strain>
    </source>
</reference>
<feature type="domain" description="Nudix hydrolase" evidence="3">
    <location>
        <begin position="38"/>
        <end position="177"/>
    </location>
</feature>
<dbReference type="AlphaFoldDB" id="A0A844FXW4"/>
<dbReference type="RefSeq" id="WP_154416907.1">
    <property type="nucleotide sequence ID" value="NZ_VUNS01000002.1"/>
</dbReference>
<evidence type="ECO:0000313" key="4">
    <source>
        <dbReference type="EMBL" id="MST95936.1"/>
    </source>
</evidence>
<dbReference type="InterPro" id="IPR015797">
    <property type="entry name" value="NUDIX_hydrolase-like_dom_sf"/>
</dbReference>
<dbReference type="PROSITE" id="PS00893">
    <property type="entry name" value="NUDIX_BOX"/>
    <property type="match status" value="1"/>
</dbReference>
<accession>A0A844FXW4</accession>
<protein>
    <submittedName>
        <fullName evidence="4">NUDIX hydrolase</fullName>
    </submittedName>
</protein>
<dbReference type="GO" id="GO:0006753">
    <property type="term" value="P:nucleoside phosphate metabolic process"/>
    <property type="evidence" value="ECO:0007669"/>
    <property type="project" value="TreeGrafter"/>
</dbReference>
<keyword evidence="5" id="KW-1185">Reference proteome</keyword>
<dbReference type="InterPro" id="IPR020084">
    <property type="entry name" value="NUDIX_hydrolase_CS"/>
</dbReference>
<dbReference type="Gene3D" id="3.90.79.10">
    <property type="entry name" value="Nucleoside Triphosphate Pyrophosphohydrolase"/>
    <property type="match status" value="1"/>
</dbReference>
<evidence type="ECO:0000313" key="5">
    <source>
        <dbReference type="Proteomes" id="UP000435649"/>
    </source>
</evidence>
<dbReference type="InterPro" id="IPR020476">
    <property type="entry name" value="Nudix_hydrolase"/>
</dbReference>
<dbReference type="PROSITE" id="PS51462">
    <property type="entry name" value="NUDIX"/>
    <property type="match status" value="1"/>
</dbReference>
<dbReference type="PANTHER" id="PTHR11839">
    <property type="entry name" value="UDP/ADP-SUGAR PYROPHOSPHATASE"/>
    <property type="match status" value="1"/>
</dbReference>
<comment type="caution">
    <text evidence="4">The sequence shown here is derived from an EMBL/GenBank/DDBJ whole genome shotgun (WGS) entry which is preliminary data.</text>
</comment>
<evidence type="ECO:0000259" key="3">
    <source>
        <dbReference type="PROSITE" id="PS51462"/>
    </source>
</evidence>
<proteinExistence type="inferred from homology"/>
<dbReference type="PRINTS" id="PR00502">
    <property type="entry name" value="NUDIXFAMILY"/>
</dbReference>
<dbReference type="Proteomes" id="UP000435649">
    <property type="component" value="Unassembled WGS sequence"/>
</dbReference>
<dbReference type="GO" id="GO:0019693">
    <property type="term" value="P:ribose phosphate metabolic process"/>
    <property type="evidence" value="ECO:0007669"/>
    <property type="project" value="TreeGrafter"/>
</dbReference>
<dbReference type="SUPFAM" id="SSF55811">
    <property type="entry name" value="Nudix"/>
    <property type="match status" value="1"/>
</dbReference>
<keyword evidence="1 2" id="KW-0378">Hydrolase</keyword>
<organism evidence="4 5">
    <name type="scientific">Victivallis lenta</name>
    <dbReference type="NCBI Taxonomy" id="2606640"/>
    <lineage>
        <taxon>Bacteria</taxon>
        <taxon>Pseudomonadati</taxon>
        <taxon>Lentisphaerota</taxon>
        <taxon>Lentisphaeria</taxon>
        <taxon>Victivallales</taxon>
        <taxon>Victivallaceae</taxon>
        <taxon>Victivallis</taxon>
    </lineage>
</organism>
<evidence type="ECO:0000256" key="1">
    <source>
        <dbReference type="ARBA" id="ARBA00022801"/>
    </source>
</evidence>
<evidence type="ECO:0000256" key="2">
    <source>
        <dbReference type="RuleBase" id="RU003476"/>
    </source>
</evidence>
<dbReference type="InterPro" id="IPR000086">
    <property type="entry name" value="NUDIX_hydrolase_dom"/>
</dbReference>
<comment type="similarity">
    <text evidence="2">Belongs to the Nudix hydrolase family.</text>
</comment>
<dbReference type="EMBL" id="VUNS01000002">
    <property type="protein sequence ID" value="MST95936.1"/>
    <property type="molecule type" value="Genomic_DNA"/>
</dbReference>
<sequence length="184" mass="20361">MKPEAKLKRVLGEGRFLVLRELEYDNGSGPRLWEACDRNGTGSAAFILARIVPDDEILLVRQFRPPAGRLMLEFPAGLIDPGETAEQTAVRELYEETGYCGRVLGCSRPGWSSPGLTGETICMVRMEIDGDACRGRRIEPHPEENERIEVFRVKRSGLADFVAAQEAEGVGIDTKIYTYLAGMA</sequence>
<dbReference type="GO" id="GO:0016462">
    <property type="term" value="F:pyrophosphatase activity"/>
    <property type="evidence" value="ECO:0007669"/>
    <property type="project" value="UniProtKB-ARBA"/>
</dbReference>